<dbReference type="GO" id="GO:0046872">
    <property type="term" value="F:metal ion binding"/>
    <property type="evidence" value="ECO:0007669"/>
    <property type="project" value="UniProtKB-KW"/>
</dbReference>
<dbReference type="InterPro" id="IPR002698">
    <property type="entry name" value="FTHF_cligase"/>
</dbReference>
<dbReference type="AlphaFoldDB" id="G4CYB7"/>
<dbReference type="PATRIC" id="fig|997355.3.peg.1501"/>
<evidence type="ECO:0000256" key="5">
    <source>
        <dbReference type="RuleBase" id="RU361279"/>
    </source>
</evidence>
<dbReference type="Gene3D" id="3.40.50.10420">
    <property type="entry name" value="NagB/RpiA/CoA transferase-like"/>
    <property type="match status" value="1"/>
</dbReference>
<keyword evidence="2 4" id="KW-0547">Nucleotide-binding</keyword>
<dbReference type="Proteomes" id="UP000005332">
    <property type="component" value="Unassembled WGS sequence"/>
</dbReference>
<accession>G4CYB7</accession>
<feature type="region of interest" description="Disordered" evidence="6">
    <location>
        <begin position="1"/>
        <end position="27"/>
    </location>
</feature>
<evidence type="ECO:0000256" key="6">
    <source>
        <dbReference type="SAM" id="MobiDB-lite"/>
    </source>
</evidence>
<dbReference type="InterPro" id="IPR024185">
    <property type="entry name" value="FTHF_cligase-like_sf"/>
</dbReference>
<evidence type="ECO:0000256" key="4">
    <source>
        <dbReference type="PIRSR" id="PIRSR006806-1"/>
    </source>
</evidence>
<evidence type="ECO:0000256" key="1">
    <source>
        <dbReference type="ARBA" id="ARBA00010638"/>
    </source>
</evidence>
<keyword evidence="5" id="KW-0479">Metal-binding</keyword>
<protein>
    <recommendedName>
        <fullName evidence="5">5-formyltetrahydrofolate cyclo-ligase</fullName>
        <ecNumber evidence="5">6.3.3.2</ecNumber>
    </recommendedName>
</protein>
<dbReference type="GO" id="GO:0035999">
    <property type="term" value="P:tetrahydrofolate interconversion"/>
    <property type="evidence" value="ECO:0007669"/>
    <property type="project" value="TreeGrafter"/>
</dbReference>
<dbReference type="SUPFAM" id="SSF100950">
    <property type="entry name" value="NagB/RpiA/CoA transferase-like"/>
    <property type="match status" value="1"/>
</dbReference>
<comment type="cofactor">
    <cofactor evidence="5">
        <name>Mg(2+)</name>
        <dbReference type="ChEBI" id="CHEBI:18420"/>
    </cofactor>
</comment>
<evidence type="ECO:0000313" key="7">
    <source>
        <dbReference type="EMBL" id="EGY77981.1"/>
    </source>
</evidence>
<feature type="binding site" evidence="4">
    <location>
        <position position="78"/>
    </location>
    <ligand>
        <name>substrate</name>
    </ligand>
</feature>
<dbReference type="PANTHER" id="PTHR23407">
    <property type="entry name" value="ATPASE INHIBITOR/5-FORMYLTETRAHYDROFOLATE CYCLO-LIGASE"/>
    <property type="match status" value="1"/>
</dbReference>
<evidence type="ECO:0000256" key="2">
    <source>
        <dbReference type="ARBA" id="ARBA00022741"/>
    </source>
</evidence>
<keyword evidence="5" id="KW-0460">Magnesium</keyword>
<dbReference type="HOGENOM" id="CLU_066245_1_0_11"/>
<feature type="binding site" evidence="4">
    <location>
        <begin position="160"/>
        <end position="168"/>
    </location>
    <ligand>
        <name>ATP</name>
        <dbReference type="ChEBI" id="CHEBI:30616"/>
    </ligand>
</feature>
<keyword evidence="7" id="KW-0436">Ligase</keyword>
<evidence type="ECO:0000256" key="3">
    <source>
        <dbReference type="ARBA" id="ARBA00022840"/>
    </source>
</evidence>
<keyword evidence="8" id="KW-1185">Reference proteome</keyword>
<dbReference type="EC" id="6.3.3.2" evidence="5"/>
<dbReference type="EMBL" id="AGBA01000013">
    <property type="protein sequence ID" value="EGY77981.1"/>
    <property type="molecule type" value="Genomic_DNA"/>
</dbReference>
<reference evidence="7 8" key="1">
    <citation type="submission" date="2011-06" db="EMBL/GenBank/DDBJ databases">
        <authorList>
            <person name="Muzny D."/>
            <person name="Qin X."/>
            <person name="Deng J."/>
            <person name="Jiang H."/>
            <person name="Liu Y."/>
            <person name="Qu J."/>
            <person name="Song X.-Z."/>
            <person name="Zhang L."/>
            <person name="Thornton R."/>
            <person name="Coyle M."/>
            <person name="Francisco L."/>
            <person name="Jackson L."/>
            <person name="Javaid M."/>
            <person name="Korchina V."/>
            <person name="Kovar C."/>
            <person name="Mata R."/>
            <person name="Mathew T."/>
            <person name="Ngo R."/>
            <person name="Nguyen L."/>
            <person name="Nguyen N."/>
            <person name="Okwuonu G."/>
            <person name="Ongeri F."/>
            <person name="Pham C."/>
            <person name="Simmons D."/>
            <person name="Wilczek-Boney K."/>
            <person name="Hale W."/>
            <person name="Jakkamsetti A."/>
            <person name="Pham P."/>
            <person name="Ruth R."/>
            <person name="San Lucas F."/>
            <person name="Warren J."/>
            <person name="Zhang J."/>
            <person name="Zhao Z."/>
            <person name="Zhou C."/>
            <person name="Zhu D."/>
            <person name="Lee S."/>
            <person name="Bess C."/>
            <person name="Blankenburg K."/>
            <person name="Forbes L."/>
            <person name="Fu Q."/>
            <person name="Gubbala S."/>
            <person name="Hirani K."/>
            <person name="Jayaseelan J.C."/>
            <person name="Lara F."/>
            <person name="Munidasa M."/>
            <person name="Palculict T."/>
            <person name="Patil S."/>
            <person name="Pu L.-L."/>
            <person name="Saada N."/>
            <person name="Tang L."/>
            <person name="Weissenberger G."/>
            <person name="Zhu Y."/>
            <person name="Hemphill L."/>
            <person name="Shang Y."/>
            <person name="Youmans B."/>
            <person name="Ayvaz T."/>
            <person name="Ross M."/>
            <person name="Santibanez J."/>
            <person name="Aqrawi P."/>
            <person name="Gross S."/>
            <person name="Joshi V."/>
            <person name="Fowler G."/>
            <person name="Nazareth L."/>
            <person name="Reid J."/>
            <person name="Worley K."/>
            <person name="Petrosino J."/>
            <person name="Highlander S."/>
            <person name="Gibbs R."/>
        </authorList>
    </citation>
    <scope>NUCLEOTIDE SEQUENCE [LARGE SCALE GENOMIC DNA]</scope>
    <source>
        <strain evidence="7 8">ATCC 25577</strain>
    </source>
</reference>
<dbReference type="Pfam" id="PF01812">
    <property type="entry name" value="5-FTHF_cyc-lig"/>
    <property type="match status" value="1"/>
</dbReference>
<keyword evidence="3 4" id="KW-0067">ATP-binding</keyword>
<dbReference type="PANTHER" id="PTHR23407:SF1">
    <property type="entry name" value="5-FORMYLTETRAHYDROFOLATE CYCLO-LIGASE"/>
    <property type="match status" value="1"/>
</dbReference>
<dbReference type="PIRSF" id="PIRSF006806">
    <property type="entry name" value="FTHF_cligase"/>
    <property type="match status" value="1"/>
</dbReference>
<dbReference type="GO" id="GO:0005524">
    <property type="term" value="F:ATP binding"/>
    <property type="evidence" value="ECO:0007669"/>
    <property type="project" value="UniProtKB-KW"/>
</dbReference>
<dbReference type="NCBIfam" id="TIGR02727">
    <property type="entry name" value="MTHFS_bact"/>
    <property type="match status" value="1"/>
</dbReference>
<feature type="binding site" evidence="4">
    <location>
        <begin position="29"/>
        <end position="33"/>
    </location>
    <ligand>
        <name>ATP</name>
        <dbReference type="ChEBI" id="CHEBI:30616"/>
    </ligand>
</feature>
<comment type="similarity">
    <text evidence="1 5">Belongs to the 5-formyltetrahydrofolate cyclo-ligase family.</text>
</comment>
<proteinExistence type="inferred from homology"/>
<evidence type="ECO:0000313" key="8">
    <source>
        <dbReference type="Proteomes" id="UP000005332"/>
    </source>
</evidence>
<feature type="binding site" evidence="4">
    <location>
        <position position="73"/>
    </location>
    <ligand>
        <name>substrate</name>
    </ligand>
</feature>
<organism evidence="7 8">
    <name type="scientific">Cutibacterium avidum ATCC 25577</name>
    <dbReference type="NCBI Taxonomy" id="997355"/>
    <lineage>
        <taxon>Bacteria</taxon>
        <taxon>Bacillati</taxon>
        <taxon>Actinomycetota</taxon>
        <taxon>Actinomycetes</taxon>
        <taxon>Propionibacteriales</taxon>
        <taxon>Propionibacteriaceae</taxon>
        <taxon>Cutibacterium</taxon>
    </lineage>
</organism>
<dbReference type="InterPro" id="IPR037171">
    <property type="entry name" value="NagB/RpiA_transferase-like"/>
</dbReference>
<comment type="catalytic activity">
    <reaction evidence="5">
        <text>(6S)-5-formyl-5,6,7,8-tetrahydrofolate + ATP = (6R)-5,10-methenyltetrahydrofolate + ADP + phosphate</text>
        <dbReference type="Rhea" id="RHEA:10488"/>
        <dbReference type="ChEBI" id="CHEBI:30616"/>
        <dbReference type="ChEBI" id="CHEBI:43474"/>
        <dbReference type="ChEBI" id="CHEBI:57455"/>
        <dbReference type="ChEBI" id="CHEBI:57457"/>
        <dbReference type="ChEBI" id="CHEBI:456216"/>
        <dbReference type="EC" id="6.3.3.2"/>
    </reaction>
</comment>
<dbReference type="GO" id="GO:0009396">
    <property type="term" value="P:folic acid-containing compound biosynthetic process"/>
    <property type="evidence" value="ECO:0007669"/>
    <property type="project" value="TreeGrafter"/>
</dbReference>
<name>G4CYB7_9ACTN</name>
<dbReference type="GO" id="GO:0030272">
    <property type="term" value="F:5-formyltetrahydrofolate cyclo-ligase activity"/>
    <property type="evidence" value="ECO:0007669"/>
    <property type="project" value="UniProtKB-EC"/>
</dbReference>
<sequence>MRGVMMHHSLADEDLSGPRLGKSDPRLGKEELRRGCHDRRAAVDHRTRMSRDDRRTEHAMSRLLWAHKVALYLSRGDEPDTVGLADTLVMMGKQVLAPVLTDGHGHSLHEPAWAWYDGKNVRTGLWQIPEPIAPVLPASAITVAEVVLCSALLVDRAGYRVGVGGGWYDRVLTQRAPGVPVWAVVNDDEIVDEVPHDPWDEPVTAALTPTGLHLLGQ</sequence>
<comment type="caution">
    <text evidence="7">The sequence shown here is derived from an EMBL/GenBank/DDBJ whole genome shotgun (WGS) entry which is preliminary data.</text>
</comment>
<gene>
    <name evidence="7" type="primary">fthC</name>
    <name evidence="7" type="ORF">HMPREF9153_1524</name>
</gene>